<evidence type="ECO:0000313" key="3">
    <source>
        <dbReference type="Proteomes" id="UP001185069"/>
    </source>
</evidence>
<dbReference type="Pfam" id="PF03473">
    <property type="entry name" value="MOSC"/>
    <property type="match status" value="1"/>
</dbReference>
<comment type="caution">
    <text evidence="2">The sequence shown here is derived from an EMBL/GenBank/DDBJ whole genome shotgun (WGS) entry which is preliminary data.</text>
</comment>
<dbReference type="SUPFAM" id="SSF50800">
    <property type="entry name" value="PK beta-barrel domain-like"/>
    <property type="match status" value="1"/>
</dbReference>
<reference evidence="2 3" key="1">
    <citation type="submission" date="2023-07" db="EMBL/GenBank/DDBJ databases">
        <title>Sequencing the genomes of 1000 actinobacteria strains.</title>
        <authorList>
            <person name="Klenk H.-P."/>
        </authorList>
    </citation>
    <scope>NUCLEOTIDE SEQUENCE [LARGE SCALE GENOMIC DNA]</scope>
    <source>
        <strain evidence="2 3">DSM 14555</strain>
    </source>
</reference>
<evidence type="ECO:0000259" key="1">
    <source>
        <dbReference type="PROSITE" id="PS51340"/>
    </source>
</evidence>
<feature type="domain" description="MOSC" evidence="1">
    <location>
        <begin position="31"/>
        <end position="166"/>
    </location>
</feature>
<protein>
    <submittedName>
        <fullName evidence="2">MOSC domain-containing protein YiiM</fullName>
    </submittedName>
</protein>
<dbReference type="PANTHER" id="PTHR30212:SF2">
    <property type="entry name" value="PROTEIN YIIM"/>
    <property type="match status" value="1"/>
</dbReference>
<keyword evidence="3" id="KW-1185">Reference proteome</keyword>
<evidence type="ECO:0000313" key="2">
    <source>
        <dbReference type="EMBL" id="MDR6270347.1"/>
    </source>
</evidence>
<dbReference type="Gene3D" id="2.40.33.20">
    <property type="entry name" value="PK beta-barrel domain-like"/>
    <property type="match status" value="1"/>
</dbReference>
<accession>A0ABU1JG38</accession>
<gene>
    <name evidence="2" type="ORF">JOE69_002585</name>
</gene>
<name>A0ABU1JG38_9MICC</name>
<organism evidence="2 3">
    <name type="scientific">Arthrobacter russicus</name>
    <dbReference type="NCBI Taxonomy" id="172040"/>
    <lineage>
        <taxon>Bacteria</taxon>
        <taxon>Bacillati</taxon>
        <taxon>Actinomycetota</taxon>
        <taxon>Actinomycetes</taxon>
        <taxon>Micrococcales</taxon>
        <taxon>Micrococcaceae</taxon>
        <taxon>Arthrobacter</taxon>
    </lineage>
</organism>
<dbReference type="InterPro" id="IPR005302">
    <property type="entry name" value="MoCF_Sase_C"/>
</dbReference>
<dbReference type="InterPro" id="IPR052353">
    <property type="entry name" value="Benzoxazolinone_Detox_Enz"/>
</dbReference>
<proteinExistence type="predicted"/>
<dbReference type="InterPro" id="IPR011037">
    <property type="entry name" value="Pyrv_Knase-like_insert_dom_sf"/>
</dbReference>
<dbReference type="PROSITE" id="PS51340">
    <property type="entry name" value="MOSC"/>
    <property type="match status" value="1"/>
</dbReference>
<dbReference type="RefSeq" id="WP_309799362.1">
    <property type="nucleotide sequence ID" value="NZ_BAAAHY010000007.1"/>
</dbReference>
<sequence length="214" mass="23717">MNSKGTLLAVCRLHALTPDANAFGLTAIDKRPVAGPVKVTKYGLYADVQVDRKNHGGRDKALYAYAQHDAEYWQEILGYPVPPGLFGENLRIAGLDVNQALIGEQWRIGAEVLVEVTMPRTPCATFQRRLDEPQWVKRFSQAGRVGPYLRVLETGSIEAGDVVEVVHRPGHGVRIAEWFAHPTAELAQALLADPDLDVAAAFEPYFEKVFRREA</sequence>
<dbReference type="Proteomes" id="UP001185069">
    <property type="component" value="Unassembled WGS sequence"/>
</dbReference>
<dbReference type="PANTHER" id="PTHR30212">
    <property type="entry name" value="PROTEIN YIIM"/>
    <property type="match status" value="1"/>
</dbReference>
<dbReference type="EMBL" id="JAVDQF010000001">
    <property type="protein sequence ID" value="MDR6270347.1"/>
    <property type="molecule type" value="Genomic_DNA"/>
</dbReference>